<evidence type="ECO:0000313" key="3">
    <source>
        <dbReference type="Proteomes" id="UP000550501"/>
    </source>
</evidence>
<keyword evidence="3" id="KW-1185">Reference proteome</keyword>
<proteinExistence type="predicted"/>
<dbReference type="PROSITE" id="PS51674">
    <property type="entry name" value="4FE4S_WBL"/>
    <property type="match status" value="1"/>
</dbReference>
<name>A0A839Q480_MYCIR</name>
<gene>
    <name evidence="2" type="ORF">FHR72_001731</name>
</gene>
<dbReference type="Proteomes" id="UP000550501">
    <property type="component" value="Unassembled WGS sequence"/>
</dbReference>
<dbReference type="InterPro" id="IPR034768">
    <property type="entry name" value="4FE4S_WBL"/>
</dbReference>
<sequence>MTGPRRRTIVGAPWITLLAAILRDVPRLDGALCAGQPGVFDGRDGRDGEHTREAIALCAQCPAHTACSEWWGTLGVPRRPRGVVAGRWRGSTSDDADVGDAAATTNAVTAVEAKDEICYTATNHAQVRLGEK</sequence>
<dbReference type="RefSeq" id="WP_183467518.1">
    <property type="nucleotide sequence ID" value="NZ_JACHVU010000003.1"/>
</dbReference>
<accession>A0A839Q480</accession>
<feature type="domain" description="4Fe-4S Wbl-type" evidence="1">
    <location>
        <begin position="32"/>
        <end position="94"/>
    </location>
</feature>
<dbReference type="EMBL" id="JACHVU010000003">
    <property type="protein sequence ID" value="MBB2990263.1"/>
    <property type="molecule type" value="Genomic_DNA"/>
</dbReference>
<evidence type="ECO:0000313" key="2">
    <source>
        <dbReference type="EMBL" id="MBB2990263.1"/>
    </source>
</evidence>
<organism evidence="2 3">
    <name type="scientific">Mycolicibacterium iranicum</name>
    <name type="common">Mycobacterium iranicum</name>
    <dbReference type="NCBI Taxonomy" id="912594"/>
    <lineage>
        <taxon>Bacteria</taxon>
        <taxon>Bacillati</taxon>
        <taxon>Actinomycetota</taxon>
        <taxon>Actinomycetes</taxon>
        <taxon>Mycobacteriales</taxon>
        <taxon>Mycobacteriaceae</taxon>
        <taxon>Mycolicibacterium</taxon>
    </lineage>
</organism>
<evidence type="ECO:0000259" key="1">
    <source>
        <dbReference type="PROSITE" id="PS51674"/>
    </source>
</evidence>
<reference evidence="2 3" key="1">
    <citation type="submission" date="2020-08" db="EMBL/GenBank/DDBJ databases">
        <title>The Agave Microbiome: Exploring the role of microbial communities in plant adaptations to desert environments.</title>
        <authorList>
            <person name="Partida-Martinez L.P."/>
        </authorList>
    </citation>
    <scope>NUCLEOTIDE SEQUENCE [LARGE SCALE GENOMIC DNA]</scope>
    <source>
        <strain evidence="2 3">AT2.18</strain>
    </source>
</reference>
<dbReference type="AlphaFoldDB" id="A0A839Q480"/>
<comment type="caution">
    <text evidence="2">The sequence shown here is derived from an EMBL/GenBank/DDBJ whole genome shotgun (WGS) entry which is preliminary data.</text>
</comment>
<protein>
    <recommendedName>
        <fullName evidence="1">4Fe-4S Wbl-type domain-containing protein</fullName>
    </recommendedName>
</protein>